<comment type="caution">
    <text evidence="1">The sequence shown here is derived from an EMBL/GenBank/DDBJ whole genome shotgun (WGS) entry which is preliminary data.</text>
</comment>
<gene>
    <name evidence="1" type="ORF">BKP35_06395</name>
</gene>
<evidence type="ECO:0000313" key="2">
    <source>
        <dbReference type="Proteomes" id="UP000180098"/>
    </source>
</evidence>
<evidence type="ECO:0008006" key="3">
    <source>
        <dbReference type="Google" id="ProtNLM"/>
    </source>
</evidence>
<dbReference type="OrthoDB" id="368187at2"/>
<proteinExistence type="predicted"/>
<name>A0A1S2LQA2_9BACI</name>
<dbReference type="EMBL" id="MLQQ01000006">
    <property type="protein sequence ID" value="OIJ14504.1"/>
    <property type="molecule type" value="Genomic_DNA"/>
</dbReference>
<dbReference type="GO" id="GO:0005524">
    <property type="term" value="F:ATP binding"/>
    <property type="evidence" value="ECO:0007669"/>
    <property type="project" value="InterPro"/>
</dbReference>
<reference evidence="1 2" key="1">
    <citation type="submission" date="2016-10" db="EMBL/GenBank/DDBJ databases">
        <title>Draft genome sequences of four alkaliphilic bacteria belonging to the Anaerobacillus genus.</title>
        <authorList>
            <person name="Bassil N.M."/>
            <person name="Lloyd J.R."/>
        </authorList>
    </citation>
    <scope>NUCLEOTIDE SEQUENCE [LARGE SCALE GENOMIC DNA]</scope>
    <source>
        <strain evidence="1 2">DSM 15340</strain>
    </source>
</reference>
<organism evidence="1 2">
    <name type="scientific">Anaerobacillus arseniciselenatis</name>
    <dbReference type="NCBI Taxonomy" id="85682"/>
    <lineage>
        <taxon>Bacteria</taxon>
        <taxon>Bacillati</taxon>
        <taxon>Bacillota</taxon>
        <taxon>Bacilli</taxon>
        <taxon>Bacillales</taxon>
        <taxon>Bacillaceae</taxon>
        <taxon>Anaerobacillus</taxon>
    </lineage>
</organism>
<dbReference type="NCBIfam" id="TIGR03172">
    <property type="entry name" value="selenium cofactor biosynthesis protein YqeC"/>
    <property type="match status" value="1"/>
</dbReference>
<dbReference type="SUPFAM" id="SSF53623">
    <property type="entry name" value="MurD-like peptide ligases, catalytic domain"/>
    <property type="match status" value="1"/>
</dbReference>
<dbReference type="Proteomes" id="UP000180098">
    <property type="component" value="Unassembled WGS sequence"/>
</dbReference>
<accession>A0A1S2LQA2</accession>
<dbReference type="AlphaFoldDB" id="A0A1S2LQA2"/>
<dbReference type="InterPro" id="IPR017587">
    <property type="entry name" value="YqeC"/>
</dbReference>
<keyword evidence="2" id="KW-1185">Reference proteome</keyword>
<evidence type="ECO:0000313" key="1">
    <source>
        <dbReference type="EMBL" id="OIJ14504.1"/>
    </source>
</evidence>
<dbReference type="InterPro" id="IPR036565">
    <property type="entry name" value="Mur-like_cat_sf"/>
</dbReference>
<dbReference type="Pfam" id="PF19842">
    <property type="entry name" value="YqeC"/>
    <property type="match status" value="1"/>
</dbReference>
<protein>
    <recommendedName>
        <fullName evidence="3">Hydroxylase</fullName>
    </recommendedName>
</protein>
<sequence>MNFFQALNIKKQTLISLVGGGGKTTTMFAIAKEAKLKGYKTVLTTTTKIFYPDEQIHNVLLTESSFNLLADIKNKLRASNEIVVGTSRTDDGKLLGINANCMSLFFEAGADIVLCEADGSAGKSFKGEADHEPVIPSICDTIIHVTGVDSYNQPISHEYVHRPEIIANVANVPIGAPLNDEVISTLLVHSKGYKASLTNQCQWVPFINKVESSDQLVTAQKIAECLRKKTVCKVLIGAAVNSDPIIKVLR</sequence>
<dbReference type="RefSeq" id="WP_071312544.1">
    <property type="nucleotide sequence ID" value="NZ_MLQQ01000006.1"/>
</dbReference>